<dbReference type="AlphaFoldDB" id="A0A4D7BIP4"/>
<keyword evidence="3" id="KW-1185">Reference proteome</keyword>
<dbReference type="KEGG" id="pstg:E8M01_34490"/>
<accession>A0A4D7BIP4</accession>
<keyword evidence="1" id="KW-0732">Signal</keyword>
<evidence type="ECO:0008006" key="4">
    <source>
        <dbReference type="Google" id="ProtNLM"/>
    </source>
</evidence>
<proteinExistence type="predicted"/>
<sequence>MRRRLFLASLAAASVVVSTEAFAQAQQNFSLVNRTGFQVNEVYVSPSANNNWGRDILGDGVMPSGTRRNITFPRRTQACMFDLRIVYDDGDKSEAREINLCQVSNVTLTWTGRGTRFSYD</sequence>
<gene>
    <name evidence="2" type="ORF">E8M01_34490</name>
</gene>
<protein>
    <recommendedName>
        <fullName evidence="4">Argininosuccinate lyase</fullName>
    </recommendedName>
</protein>
<evidence type="ECO:0000313" key="2">
    <source>
        <dbReference type="EMBL" id="QCI68896.1"/>
    </source>
</evidence>
<feature type="signal peptide" evidence="1">
    <location>
        <begin position="1"/>
        <end position="23"/>
    </location>
</feature>
<reference evidence="2 3" key="1">
    <citation type="submission" date="2019-04" db="EMBL/GenBank/DDBJ databases">
        <title>Phreatobacter aquaticus sp. nov.</title>
        <authorList>
            <person name="Choi A."/>
        </authorList>
    </citation>
    <scope>NUCLEOTIDE SEQUENCE [LARGE SCALE GENOMIC DNA]</scope>
    <source>
        <strain evidence="2 3">KCTC 52518</strain>
    </source>
</reference>
<dbReference type="OrthoDB" id="4736977at2"/>
<dbReference type="EMBL" id="CP039690">
    <property type="protein sequence ID" value="QCI68896.1"/>
    <property type="molecule type" value="Genomic_DNA"/>
</dbReference>
<organism evidence="2 3">
    <name type="scientific">Phreatobacter stygius</name>
    <dbReference type="NCBI Taxonomy" id="1940610"/>
    <lineage>
        <taxon>Bacteria</taxon>
        <taxon>Pseudomonadati</taxon>
        <taxon>Pseudomonadota</taxon>
        <taxon>Alphaproteobacteria</taxon>
        <taxon>Hyphomicrobiales</taxon>
        <taxon>Phreatobacteraceae</taxon>
        <taxon>Phreatobacter</taxon>
    </lineage>
</organism>
<dbReference type="Proteomes" id="UP000298781">
    <property type="component" value="Chromosome"/>
</dbReference>
<evidence type="ECO:0000256" key="1">
    <source>
        <dbReference type="SAM" id="SignalP"/>
    </source>
</evidence>
<dbReference type="RefSeq" id="WP_136964310.1">
    <property type="nucleotide sequence ID" value="NZ_CP039690.1"/>
</dbReference>
<name>A0A4D7BIP4_9HYPH</name>
<evidence type="ECO:0000313" key="3">
    <source>
        <dbReference type="Proteomes" id="UP000298781"/>
    </source>
</evidence>
<feature type="chain" id="PRO_5020472391" description="Argininosuccinate lyase" evidence="1">
    <location>
        <begin position="24"/>
        <end position="120"/>
    </location>
</feature>